<protein>
    <recommendedName>
        <fullName evidence="4">Lipoprotein</fullName>
    </recommendedName>
</protein>
<dbReference type="STRING" id="229920.ADM99_06400"/>
<sequence length="188" mass="19655">MKTKKVKIILILSLLVASALACNLPAAVTKSEKKEVIPTIPAAEQQQLENQIASQISQAASGQQITVELTESQLTSLINSKIPATQDAQFSNIQVTLNDNQAQLSGDVVASGISGKVSISLAVSADAEGKPALTITNATLNGFSLPQSMLTNISTSINDGIKGQTGQGFIIQSMSISDHKLIITAQKL</sequence>
<comment type="caution">
    <text evidence="2">The sequence shown here is derived from an EMBL/GenBank/DDBJ whole genome shotgun (WGS) entry which is preliminary data.</text>
</comment>
<feature type="chain" id="PRO_5006133215" description="Lipoprotein" evidence="1">
    <location>
        <begin position="22"/>
        <end position="188"/>
    </location>
</feature>
<dbReference type="PROSITE" id="PS51257">
    <property type="entry name" value="PROKAR_LIPOPROTEIN"/>
    <property type="match status" value="1"/>
</dbReference>
<keyword evidence="3" id="KW-1185">Reference proteome</keyword>
<keyword evidence="1" id="KW-0732">Signal</keyword>
<evidence type="ECO:0000256" key="1">
    <source>
        <dbReference type="SAM" id="SignalP"/>
    </source>
</evidence>
<feature type="signal peptide" evidence="1">
    <location>
        <begin position="1"/>
        <end position="21"/>
    </location>
</feature>
<dbReference type="Proteomes" id="UP000050430">
    <property type="component" value="Unassembled WGS sequence"/>
</dbReference>
<evidence type="ECO:0000313" key="2">
    <source>
        <dbReference type="EMBL" id="KPL72707.1"/>
    </source>
</evidence>
<accession>A0A0P6XT84</accession>
<gene>
    <name evidence="2" type="ORF">ADM99_06400</name>
</gene>
<dbReference type="RefSeq" id="WP_062421221.1">
    <property type="nucleotide sequence ID" value="NZ_BBYA01000008.1"/>
</dbReference>
<name>A0A0P6XT84_9CHLR</name>
<evidence type="ECO:0000313" key="3">
    <source>
        <dbReference type="Proteomes" id="UP000050430"/>
    </source>
</evidence>
<dbReference type="EMBL" id="LGCK01000007">
    <property type="protein sequence ID" value="KPL72707.1"/>
    <property type="molecule type" value="Genomic_DNA"/>
</dbReference>
<dbReference type="AlphaFoldDB" id="A0A0P6XT84"/>
<proteinExistence type="predicted"/>
<evidence type="ECO:0008006" key="4">
    <source>
        <dbReference type="Google" id="ProtNLM"/>
    </source>
</evidence>
<reference evidence="2 3" key="1">
    <citation type="submission" date="2015-07" db="EMBL/GenBank/DDBJ databases">
        <title>Genome sequence of Leptolinea tardivitalis DSM 16556.</title>
        <authorList>
            <person name="Hemp J."/>
            <person name="Ward L.M."/>
            <person name="Pace L.A."/>
            <person name="Fischer W.W."/>
        </authorList>
    </citation>
    <scope>NUCLEOTIDE SEQUENCE [LARGE SCALE GENOMIC DNA]</scope>
    <source>
        <strain evidence="2 3">YMTK-2</strain>
    </source>
</reference>
<organism evidence="2 3">
    <name type="scientific">Leptolinea tardivitalis</name>
    <dbReference type="NCBI Taxonomy" id="229920"/>
    <lineage>
        <taxon>Bacteria</taxon>
        <taxon>Bacillati</taxon>
        <taxon>Chloroflexota</taxon>
        <taxon>Anaerolineae</taxon>
        <taxon>Anaerolineales</taxon>
        <taxon>Anaerolineaceae</taxon>
        <taxon>Leptolinea</taxon>
    </lineage>
</organism>